<dbReference type="InterPro" id="IPR000210">
    <property type="entry name" value="BTB/POZ_dom"/>
</dbReference>
<comment type="caution">
    <text evidence="3">The sequence shown here is derived from an EMBL/GenBank/DDBJ whole genome shotgun (WGS) entry which is preliminary data.</text>
</comment>
<evidence type="ECO:0000313" key="4">
    <source>
        <dbReference type="Proteomes" id="UP000623467"/>
    </source>
</evidence>
<dbReference type="PROSITE" id="PS50097">
    <property type="entry name" value="BTB"/>
    <property type="match status" value="1"/>
</dbReference>
<feature type="compositionally biased region" description="Basic and acidic residues" evidence="1">
    <location>
        <begin position="1"/>
        <end position="20"/>
    </location>
</feature>
<protein>
    <submittedName>
        <fullName evidence="3">BTB domain-containing protein</fullName>
    </submittedName>
</protein>
<dbReference type="SMART" id="SM00225">
    <property type="entry name" value="BTB"/>
    <property type="match status" value="1"/>
</dbReference>
<proteinExistence type="predicted"/>
<accession>A0A8H7DNS0</accession>
<dbReference type="Proteomes" id="UP000623467">
    <property type="component" value="Unassembled WGS sequence"/>
</dbReference>
<feature type="domain" description="BTB" evidence="2">
    <location>
        <begin position="68"/>
        <end position="141"/>
    </location>
</feature>
<sequence>MEAEVSRVRPRSDSLGDKDQGPPSQRQKLQQDCEPEVQEIPNPDEASQQQSTAPITAVKDEKYYRSDGDCIIQVEDVLFKIHRYHLSENSSVFQNMFSLPLGTLPSEGQSDGNPIVLSGDTLAQFRAFLSFSYSTPGQVQYNRLTIRDLDKLLDTIQFAHKYLLQDYLLWALQSIKHILDRQQVTVPENQYILILRATALCAPLHSRICETICVQLERKWLAQIKSKTLGLPHALDVAETFHRKNFLVELYLVALERLASYKKPDPAIAVEGPLRGIGAIHQLRVFSGHWFLSVWYKEFIKAPPTNIHISTCPTPSACRNIVHQTWKEVQGGQGSSRGYQTFQLFQGGSVTVSDDVYSPTEVFEKLRKFMGAVDSMLTGRPQVTCPVKAEVENTIAAFKKSFTDNFFALPHYTGV</sequence>
<evidence type="ECO:0000256" key="1">
    <source>
        <dbReference type="SAM" id="MobiDB-lite"/>
    </source>
</evidence>
<dbReference type="Pfam" id="PF00651">
    <property type="entry name" value="BTB"/>
    <property type="match status" value="1"/>
</dbReference>
<name>A0A8H7DNS0_9AGAR</name>
<feature type="compositionally biased region" description="Polar residues" evidence="1">
    <location>
        <begin position="45"/>
        <end position="54"/>
    </location>
</feature>
<dbReference type="EMBL" id="JACAZH010000001">
    <property type="protein sequence ID" value="KAF7377921.1"/>
    <property type="molecule type" value="Genomic_DNA"/>
</dbReference>
<evidence type="ECO:0000259" key="2">
    <source>
        <dbReference type="PROSITE" id="PS50097"/>
    </source>
</evidence>
<dbReference type="InterPro" id="IPR011333">
    <property type="entry name" value="SKP1/BTB/POZ_sf"/>
</dbReference>
<gene>
    <name evidence="3" type="ORF">MSAN_00215900</name>
</gene>
<dbReference type="SUPFAM" id="SSF54695">
    <property type="entry name" value="POZ domain"/>
    <property type="match status" value="1"/>
</dbReference>
<feature type="region of interest" description="Disordered" evidence="1">
    <location>
        <begin position="1"/>
        <end position="54"/>
    </location>
</feature>
<dbReference type="OrthoDB" id="3157337at2759"/>
<organism evidence="3 4">
    <name type="scientific">Mycena sanguinolenta</name>
    <dbReference type="NCBI Taxonomy" id="230812"/>
    <lineage>
        <taxon>Eukaryota</taxon>
        <taxon>Fungi</taxon>
        <taxon>Dikarya</taxon>
        <taxon>Basidiomycota</taxon>
        <taxon>Agaricomycotina</taxon>
        <taxon>Agaricomycetes</taxon>
        <taxon>Agaricomycetidae</taxon>
        <taxon>Agaricales</taxon>
        <taxon>Marasmiineae</taxon>
        <taxon>Mycenaceae</taxon>
        <taxon>Mycena</taxon>
    </lineage>
</organism>
<dbReference type="CDD" id="cd18186">
    <property type="entry name" value="BTB_POZ_ZBTB_KLHL-like"/>
    <property type="match status" value="1"/>
</dbReference>
<reference evidence="3" key="1">
    <citation type="submission" date="2020-05" db="EMBL/GenBank/DDBJ databases">
        <title>Mycena genomes resolve the evolution of fungal bioluminescence.</title>
        <authorList>
            <person name="Tsai I.J."/>
        </authorList>
    </citation>
    <scope>NUCLEOTIDE SEQUENCE</scope>
    <source>
        <strain evidence="3">160909Yilan</strain>
    </source>
</reference>
<dbReference type="AlphaFoldDB" id="A0A8H7DNS0"/>
<evidence type="ECO:0000313" key="3">
    <source>
        <dbReference type="EMBL" id="KAF7377921.1"/>
    </source>
</evidence>
<keyword evidence="4" id="KW-1185">Reference proteome</keyword>
<dbReference type="Gene3D" id="3.30.710.10">
    <property type="entry name" value="Potassium Channel Kv1.1, Chain A"/>
    <property type="match status" value="1"/>
</dbReference>